<comment type="caution">
    <text evidence="1">The sequence shown here is derived from an EMBL/GenBank/DDBJ whole genome shotgun (WGS) entry which is preliminary data.</text>
</comment>
<protein>
    <submittedName>
        <fullName evidence="1">Uncharacterized protein</fullName>
    </submittedName>
</protein>
<accession>A0A369TJJ5</accession>
<organism evidence="1 2">
    <name type="scientific">Thalassococcus profundi</name>
    <dbReference type="NCBI Taxonomy" id="2282382"/>
    <lineage>
        <taxon>Bacteria</taxon>
        <taxon>Pseudomonadati</taxon>
        <taxon>Pseudomonadota</taxon>
        <taxon>Alphaproteobacteria</taxon>
        <taxon>Rhodobacterales</taxon>
        <taxon>Roseobacteraceae</taxon>
        <taxon>Thalassococcus</taxon>
    </lineage>
</organism>
<dbReference type="Proteomes" id="UP000253977">
    <property type="component" value="Unassembled WGS sequence"/>
</dbReference>
<keyword evidence="2" id="KW-1185">Reference proteome</keyword>
<evidence type="ECO:0000313" key="1">
    <source>
        <dbReference type="EMBL" id="RDD65438.1"/>
    </source>
</evidence>
<dbReference type="EMBL" id="QPMK01000012">
    <property type="protein sequence ID" value="RDD65438.1"/>
    <property type="molecule type" value="Genomic_DNA"/>
</dbReference>
<dbReference type="AlphaFoldDB" id="A0A369TJJ5"/>
<reference evidence="1 2" key="1">
    <citation type="submission" date="2018-07" db="EMBL/GenBank/DDBJ databases">
        <title>Thalassococcus profundi sp. nov., a marine bacterium isolated from deep seawater of Okinawa Trough.</title>
        <authorList>
            <person name="Yu M."/>
        </authorList>
    </citation>
    <scope>NUCLEOTIDE SEQUENCE [LARGE SCALE GENOMIC DNA]</scope>
    <source>
        <strain evidence="1 2">WRAS1</strain>
    </source>
</reference>
<gene>
    <name evidence="1" type="ORF">DU478_14810</name>
</gene>
<sequence>MRDWGEEPVAVPEDHEPIPGICLGDILAEELNADVPFGSIVVFRRDSALTNVSQSVGAIVGEALLRVVGRGVFPLADEDGILFGLGLAYYRAAQSEELVQMGLDTDAFRAGLNGVLSRYWAQPDESKCLFTSGVMLNNLPITSREGMRGELATPSLAALAGFSPAATLNQWTLNLKSMIGELSACVARPAQCGNVGMA</sequence>
<evidence type="ECO:0000313" key="2">
    <source>
        <dbReference type="Proteomes" id="UP000253977"/>
    </source>
</evidence>
<proteinExistence type="predicted"/>
<name>A0A369TJJ5_9RHOB</name>